<dbReference type="PROSITE" id="PS00028">
    <property type="entry name" value="ZINC_FINGER_C2H2_1"/>
    <property type="match status" value="2"/>
</dbReference>
<evidence type="ECO:0000256" key="2">
    <source>
        <dbReference type="ARBA" id="ARBA00022771"/>
    </source>
</evidence>
<evidence type="ECO:0000256" key="1">
    <source>
        <dbReference type="ARBA" id="ARBA00022723"/>
    </source>
</evidence>
<feature type="region of interest" description="Disordered" evidence="5">
    <location>
        <begin position="1"/>
        <end position="31"/>
    </location>
</feature>
<dbReference type="GO" id="GO:0005737">
    <property type="term" value="C:cytoplasm"/>
    <property type="evidence" value="ECO:0007669"/>
    <property type="project" value="TreeGrafter"/>
</dbReference>
<evidence type="ECO:0000259" key="7">
    <source>
        <dbReference type="PROSITE" id="PS50157"/>
    </source>
</evidence>
<sequence length="648" mass="74038">MGANESRPGQEGNQQNRSQDNSKTNPTAFTDTEDLYQILQVAVDATPEEIKKAFRKQALIHHPDKNYDKVEEATKRFAKIQQAYEVLSDEDERAFYDRHRDDLLNGNADDFEDFDPTKLNTPRPYATSRPLNPGLTNKHILKFFDASLWKGDFSDSDSSFYTIYRSLFNKISSEEMIAREDSTIIYPSFGNSKSNYDADHGNERALKYFYSTWSNFATQKSFEWVEPHQPSTHADRRYKRLVEKENQRARDAAKREYNETIRSLVGFIKKRDPRFAKSTASNPEKWRAQEIQRIKRELREVAAKRAKEREEEAQQFREQAWQMQQETSEGLSSEREEGDSQRAEGSEADEDDDEEGPQVNDWYCAACGKDFNSQGAWDNHERSKKHKQNCFRLRKQLLKEESELTTSSTSPEPPEPSASLHTEFNNKLELNEPSALPTNPCDSNSASPVVVEESERSDCFGRTPSPTSDGLLPPIQRQPDDPSSLDVSKEILEPVEESQDPEVAMSENSSNFSEDELEAVGMVRRKGKKARRALERNAILQEPSMEGILDPRIFISIIGDDPLPTDPSNKTEMSKRERRRAKEQAKKQNSTTTNESGPNPQTCNHCRANFGSKTKLFEHIKQTGHALAGPSSSTPNRMNRTKIKRGKD</sequence>
<dbReference type="GO" id="GO:0003676">
    <property type="term" value="F:nucleic acid binding"/>
    <property type="evidence" value="ECO:0007669"/>
    <property type="project" value="InterPro"/>
</dbReference>
<dbReference type="Pfam" id="PF21884">
    <property type="entry name" value="ZUO1-like_ZHD"/>
    <property type="match status" value="1"/>
</dbReference>
<gene>
    <name evidence="8" type="ORF">CROQUDRAFT_717082</name>
</gene>
<feature type="compositionally biased region" description="Polar residues" evidence="5">
    <location>
        <begin position="436"/>
        <end position="447"/>
    </location>
</feature>
<dbReference type="SMART" id="SM00451">
    <property type="entry name" value="ZnF_U1"/>
    <property type="match status" value="1"/>
</dbReference>
<dbReference type="InterPro" id="IPR036869">
    <property type="entry name" value="J_dom_sf"/>
</dbReference>
<dbReference type="InterPro" id="IPR013087">
    <property type="entry name" value="Znf_C2H2_type"/>
</dbReference>
<feature type="domain" description="C2H2-type" evidence="7">
    <location>
        <begin position="362"/>
        <end position="386"/>
    </location>
</feature>
<dbReference type="PROSITE" id="PS00636">
    <property type="entry name" value="DNAJ_1"/>
    <property type="match status" value="1"/>
</dbReference>
<dbReference type="CDD" id="cd06257">
    <property type="entry name" value="DnaJ"/>
    <property type="match status" value="1"/>
</dbReference>
<dbReference type="InterPro" id="IPR022755">
    <property type="entry name" value="Znf_C2H2_jaz"/>
</dbReference>
<feature type="compositionally biased region" description="Polar residues" evidence="5">
    <location>
        <begin position="321"/>
        <end position="331"/>
    </location>
</feature>
<feature type="compositionally biased region" description="Basic and acidic residues" evidence="5">
    <location>
        <begin position="332"/>
        <end position="345"/>
    </location>
</feature>
<dbReference type="PANTHER" id="PTHR44029:SF1">
    <property type="entry name" value="DNAJ HOMOLOG SUBFAMILY C MEMBER 21"/>
    <property type="match status" value="1"/>
</dbReference>
<evidence type="ECO:0000313" key="9">
    <source>
        <dbReference type="Proteomes" id="UP000886653"/>
    </source>
</evidence>
<dbReference type="Pfam" id="PF00226">
    <property type="entry name" value="DnaJ"/>
    <property type="match status" value="1"/>
</dbReference>
<dbReference type="InterPro" id="IPR051964">
    <property type="entry name" value="Chaperone_stress_response"/>
</dbReference>
<evidence type="ECO:0000256" key="5">
    <source>
        <dbReference type="SAM" id="MobiDB-lite"/>
    </source>
</evidence>
<keyword evidence="9" id="KW-1185">Reference proteome</keyword>
<proteinExistence type="predicted"/>
<dbReference type="PROSITE" id="PS50076">
    <property type="entry name" value="DNAJ_2"/>
    <property type="match status" value="1"/>
</dbReference>
<feature type="region of interest" description="Disordered" evidence="5">
    <location>
        <begin position="557"/>
        <end position="607"/>
    </location>
</feature>
<name>A0A9P6NHA5_9BASI</name>
<feature type="compositionally biased region" description="Polar residues" evidence="5">
    <location>
        <begin position="11"/>
        <end position="30"/>
    </location>
</feature>
<accession>A0A9P6NHA5</accession>
<feature type="compositionally biased region" description="Basic residues" evidence="5">
    <location>
        <begin position="639"/>
        <end position="648"/>
    </location>
</feature>
<feature type="domain" description="C2H2-type" evidence="7">
    <location>
        <begin position="601"/>
        <end position="630"/>
    </location>
</feature>
<feature type="region of interest" description="Disordered" evidence="5">
    <location>
        <begin position="309"/>
        <end position="361"/>
    </location>
</feature>
<dbReference type="Gene3D" id="3.30.160.60">
    <property type="entry name" value="Classic Zinc Finger"/>
    <property type="match status" value="1"/>
</dbReference>
<dbReference type="PRINTS" id="PR00625">
    <property type="entry name" value="JDOMAIN"/>
</dbReference>
<dbReference type="InterPro" id="IPR054076">
    <property type="entry name" value="ZUO1-like_ZHD"/>
</dbReference>
<dbReference type="InterPro" id="IPR003604">
    <property type="entry name" value="Matrin/U1-like-C_Znf_C2H2"/>
</dbReference>
<evidence type="ECO:0000256" key="4">
    <source>
        <dbReference type="PROSITE-ProRule" id="PRU00042"/>
    </source>
</evidence>
<feature type="compositionally biased region" description="Basic and acidic residues" evidence="5">
    <location>
        <begin position="572"/>
        <end position="586"/>
    </location>
</feature>
<feature type="domain" description="J" evidence="6">
    <location>
        <begin position="34"/>
        <end position="100"/>
    </location>
</feature>
<feature type="compositionally biased region" description="Acidic residues" evidence="5">
    <location>
        <begin position="346"/>
        <end position="356"/>
    </location>
</feature>
<dbReference type="Pfam" id="PF12171">
    <property type="entry name" value="zf-C2H2_jaz"/>
    <property type="match status" value="1"/>
</dbReference>
<dbReference type="EMBL" id="MU167315">
    <property type="protein sequence ID" value="KAG0143581.1"/>
    <property type="molecule type" value="Genomic_DNA"/>
</dbReference>
<protein>
    <recommendedName>
        <fullName evidence="10">DnaJ-domain-containing protein</fullName>
    </recommendedName>
</protein>
<comment type="caution">
    <text evidence="8">The sequence shown here is derived from an EMBL/GenBank/DDBJ whole genome shotgun (WGS) entry which is preliminary data.</text>
</comment>
<dbReference type="OrthoDB" id="5894at2759"/>
<feature type="region of interest" description="Disordered" evidence="5">
    <location>
        <begin position="106"/>
        <end position="131"/>
    </location>
</feature>
<dbReference type="PROSITE" id="PS50157">
    <property type="entry name" value="ZINC_FINGER_C2H2_2"/>
    <property type="match status" value="2"/>
</dbReference>
<dbReference type="InterPro" id="IPR018253">
    <property type="entry name" value="DnaJ_domain_CS"/>
</dbReference>
<organism evidence="8 9">
    <name type="scientific">Cronartium quercuum f. sp. fusiforme G11</name>
    <dbReference type="NCBI Taxonomy" id="708437"/>
    <lineage>
        <taxon>Eukaryota</taxon>
        <taxon>Fungi</taxon>
        <taxon>Dikarya</taxon>
        <taxon>Basidiomycota</taxon>
        <taxon>Pucciniomycotina</taxon>
        <taxon>Pucciniomycetes</taxon>
        <taxon>Pucciniales</taxon>
        <taxon>Coleosporiaceae</taxon>
        <taxon>Cronartium</taxon>
    </lineage>
</organism>
<dbReference type="SMART" id="SM00271">
    <property type="entry name" value="DnaJ"/>
    <property type="match status" value="1"/>
</dbReference>
<feature type="region of interest" description="Disordered" evidence="5">
    <location>
        <begin position="401"/>
        <end position="518"/>
    </location>
</feature>
<feature type="region of interest" description="Disordered" evidence="5">
    <location>
        <begin position="620"/>
        <end position="648"/>
    </location>
</feature>
<dbReference type="SUPFAM" id="SSF46565">
    <property type="entry name" value="Chaperone J-domain"/>
    <property type="match status" value="1"/>
</dbReference>
<dbReference type="PANTHER" id="PTHR44029">
    <property type="entry name" value="DNAJ HOMOLOG SUBFAMILY C MEMBER 21"/>
    <property type="match status" value="1"/>
</dbReference>
<dbReference type="Gene3D" id="1.10.287.110">
    <property type="entry name" value="DnaJ domain"/>
    <property type="match status" value="1"/>
</dbReference>
<feature type="compositionally biased region" description="Polar residues" evidence="5">
    <location>
        <begin position="589"/>
        <end position="604"/>
    </location>
</feature>
<keyword evidence="1" id="KW-0479">Metal-binding</keyword>
<evidence type="ECO:0000256" key="3">
    <source>
        <dbReference type="ARBA" id="ARBA00022833"/>
    </source>
</evidence>
<evidence type="ECO:0000259" key="6">
    <source>
        <dbReference type="PROSITE" id="PS50076"/>
    </source>
</evidence>
<dbReference type="SMART" id="SM00355">
    <property type="entry name" value="ZnF_C2H2"/>
    <property type="match status" value="2"/>
</dbReference>
<keyword evidence="3" id="KW-0862">Zinc</keyword>
<dbReference type="SUPFAM" id="SSF57667">
    <property type="entry name" value="beta-beta-alpha zinc fingers"/>
    <property type="match status" value="1"/>
</dbReference>
<dbReference type="InterPro" id="IPR036236">
    <property type="entry name" value="Znf_C2H2_sf"/>
</dbReference>
<dbReference type="GO" id="GO:0008270">
    <property type="term" value="F:zinc ion binding"/>
    <property type="evidence" value="ECO:0007669"/>
    <property type="project" value="UniProtKB-KW"/>
</dbReference>
<keyword evidence="2 4" id="KW-0863">Zinc-finger</keyword>
<dbReference type="Proteomes" id="UP000886653">
    <property type="component" value="Unassembled WGS sequence"/>
</dbReference>
<dbReference type="InterPro" id="IPR001623">
    <property type="entry name" value="DnaJ_domain"/>
</dbReference>
<reference evidence="8" key="1">
    <citation type="submission" date="2013-11" db="EMBL/GenBank/DDBJ databases">
        <title>Genome sequence of the fusiform rust pathogen reveals effectors for host alternation and coevolution with pine.</title>
        <authorList>
            <consortium name="DOE Joint Genome Institute"/>
            <person name="Smith K."/>
            <person name="Pendleton A."/>
            <person name="Kubisiak T."/>
            <person name="Anderson C."/>
            <person name="Salamov A."/>
            <person name="Aerts A."/>
            <person name="Riley R."/>
            <person name="Clum A."/>
            <person name="Lindquist E."/>
            <person name="Ence D."/>
            <person name="Campbell M."/>
            <person name="Kronenberg Z."/>
            <person name="Feau N."/>
            <person name="Dhillon B."/>
            <person name="Hamelin R."/>
            <person name="Burleigh J."/>
            <person name="Smith J."/>
            <person name="Yandell M."/>
            <person name="Nelson C."/>
            <person name="Grigoriev I."/>
            <person name="Davis J."/>
        </authorList>
    </citation>
    <scope>NUCLEOTIDE SEQUENCE</scope>
    <source>
        <strain evidence="8">G11</strain>
    </source>
</reference>
<dbReference type="AlphaFoldDB" id="A0A9P6NHA5"/>
<evidence type="ECO:0000313" key="8">
    <source>
        <dbReference type="EMBL" id="KAG0143581.1"/>
    </source>
</evidence>
<evidence type="ECO:0008006" key="10">
    <source>
        <dbReference type="Google" id="ProtNLM"/>
    </source>
</evidence>